<protein>
    <submittedName>
        <fullName evidence="1">Uncharacterized protein</fullName>
    </submittedName>
</protein>
<reference evidence="1 2" key="1">
    <citation type="submission" date="2019-06" db="EMBL/GenBank/DDBJ databases">
        <title>Complete genome of Microbacterium foliorum M2.</title>
        <authorList>
            <person name="Cao G."/>
        </authorList>
    </citation>
    <scope>NUCLEOTIDE SEQUENCE [LARGE SCALE GENOMIC DNA]</scope>
    <source>
        <strain evidence="1 2">M2</strain>
    </source>
</reference>
<evidence type="ECO:0000313" key="1">
    <source>
        <dbReference type="EMBL" id="QDE33346.1"/>
    </source>
</evidence>
<gene>
    <name evidence="1" type="ORF">FIV50_00070</name>
</gene>
<dbReference type="EMBL" id="CP041040">
    <property type="protein sequence ID" value="QDE33346.1"/>
    <property type="molecule type" value="Genomic_DNA"/>
</dbReference>
<organism evidence="1 2">
    <name type="scientific">Microbacterium foliorum</name>
    <dbReference type="NCBI Taxonomy" id="104336"/>
    <lineage>
        <taxon>Bacteria</taxon>
        <taxon>Bacillati</taxon>
        <taxon>Actinomycetota</taxon>
        <taxon>Actinomycetes</taxon>
        <taxon>Micrococcales</taxon>
        <taxon>Microbacteriaceae</taxon>
        <taxon>Microbacterium</taxon>
    </lineage>
</organism>
<name>A0A4Y5YLE1_9MICO</name>
<proteinExistence type="predicted"/>
<dbReference type="AlphaFoldDB" id="A0A4Y5YLE1"/>
<evidence type="ECO:0000313" key="2">
    <source>
        <dbReference type="Proteomes" id="UP000316125"/>
    </source>
</evidence>
<dbReference type="RefSeq" id="WP_140035646.1">
    <property type="nucleotide sequence ID" value="NZ_CP041040.1"/>
</dbReference>
<dbReference type="Proteomes" id="UP000316125">
    <property type="component" value="Chromosome"/>
</dbReference>
<accession>A0A4Y5YLE1</accession>
<sequence length="93" mass="10240">MADRETMIQTEVVFDGASFLLSQDQDVDDLRERIESATRTSGTFVDLVVVGNRAVSVLITPNTQVTISVAPVAYDPRDTGDVDFPYSGYHDEL</sequence>
<dbReference type="OrthoDB" id="5120955at2"/>